<dbReference type="InterPro" id="IPR050891">
    <property type="entry name" value="TatD-type_Hydrolase"/>
</dbReference>
<keyword evidence="2" id="KW-0540">Nuclease</keyword>
<dbReference type="EMBL" id="BDGX01000005">
    <property type="protein sequence ID" value="GAV47117.1"/>
    <property type="molecule type" value="Genomic_DNA"/>
</dbReference>
<dbReference type="GO" id="GO:0034599">
    <property type="term" value="P:cellular response to oxidative stress"/>
    <property type="evidence" value="ECO:0007669"/>
    <property type="project" value="EnsemblFungi"/>
</dbReference>
<dbReference type="OMA" id="YGGSQKH"/>
<dbReference type="AlphaFoldDB" id="A0A1Q2ZUI2"/>
<evidence type="ECO:0000313" key="5">
    <source>
        <dbReference type="EMBL" id="GAV47117.1"/>
    </source>
</evidence>
<comment type="caution">
    <text evidence="5">The sequence shown here is derived from an EMBL/GenBank/DDBJ whole genome shotgun (WGS) entry which is preliminary data.</text>
</comment>
<evidence type="ECO:0000256" key="4">
    <source>
        <dbReference type="ARBA" id="ARBA00022801"/>
    </source>
</evidence>
<name>A0A1Q2ZUI2_ZYGRO</name>
<dbReference type="eggNOG" id="KOG3020">
    <property type="taxonomic scope" value="Eukaryota"/>
</dbReference>
<dbReference type="Pfam" id="PF01026">
    <property type="entry name" value="TatD_DNase"/>
    <property type="match status" value="1"/>
</dbReference>
<dbReference type="Gene3D" id="3.20.20.140">
    <property type="entry name" value="Metal-dependent hydrolases"/>
    <property type="match status" value="1"/>
</dbReference>
<dbReference type="CDD" id="cd01310">
    <property type="entry name" value="TatD_DNAse"/>
    <property type="match status" value="1"/>
</dbReference>
<dbReference type="Proteomes" id="UP000187013">
    <property type="component" value="Unassembled WGS sequence"/>
</dbReference>
<dbReference type="InterPro" id="IPR032466">
    <property type="entry name" value="Metal_Hydrolase"/>
</dbReference>
<dbReference type="GO" id="GO:0008296">
    <property type="term" value="F:3'-5'-DNA exonuclease activity"/>
    <property type="evidence" value="ECO:0007669"/>
    <property type="project" value="EnsemblFungi"/>
</dbReference>
<organism evidence="5 6">
    <name type="scientific">Zygosaccharomyces rouxii</name>
    <dbReference type="NCBI Taxonomy" id="4956"/>
    <lineage>
        <taxon>Eukaryota</taxon>
        <taxon>Fungi</taxon>
        <taxon>Dikarya</taxon>
        <taxon>Ascomycota</taxon>
        <taxon>Saccharomycotina</taxon>
        <taxon>Saccharomycetes</taxon>
        <taxon>Saccharomycetales</taxon>
        <taxon>Saccharomycetaceae</taxon>
        <taxon>Zygosaccharomyces</taxon>
    </lineage>
</organism>
<evidence type="ECO:0000256" key="2">
    <source>
        <dbReference type="ARBA" id="ARBA00022722"/>
    </source>
</evidence>
<dbReference type="SUPFAM" id="SSF51556">
    <property type="entry name" value="Metallo-dependent hydrolases"/>
    <property type="match status" value="1"/>
</dbReference>
<keyword evidence="4" id="KW-0378">Hydrolase</keyword>
<evidence type="ECO:0000313" key="6">
    <source>
        <dbReference type="Proteomes" id="UP000187013"/>
    </source>
</evidence>
<gene>
    <name evidence="5" type="ORF">ZYGR_0E01320</name>
</gene>
<dbReference type="PANTHER" id="PTHR10060:SF15">
    <property type="entry name" value="DEOXYRIBONUCLEASE TATDN1"/>
    <property type="match status" value="1"/>
</dbReference>
<reference evidence="5 6" key="1">
    <citation type="submission" date="2016-08" db="EMBL/GenBank/DDBJ databases">
        <title>Draft genome sequence of allopolyploid Zygosaccharomyces rouxii.</title>
        <authorList>
            <person name="Watanabe J."/>
            <person name="Uehara K."/>
            <person name="Mogi Y."/>
            <person name="Tsukioka Y."/>
        </authorList>
    </citation>
    <scope>NUCLEOTIDE SEQUENCE [LARGE SCALE GENOMIC DNA]</scope>
    <source>
        <strain evidence="5 6">NBRC 110957</strain>
    </source>
</reference>
<accession>A0A1Q2ZUI2</accession>
<sequence>MAWKMCKKYYDIGLNLTDGMFQGVYNGKKYHSSDIVQVLNRASKIGVKEALLTGSSIVESQQAAQLAHQYSTEELQLGYTVGVHPCCANEFAQYDATIGNPSNDEESNERIAVKVKENPSIAHKKLDELYRLTKDSLSDGRFRAIGEIGLDYDRLFYASREMQLMFFEEQLKLSCLVGQHLPLFLHMRTSCSDFINIMQKFINGFQDHEDRFSWSQRCNVEKPIRYQFLPDRKFVTHSFTGTPQELTQLLSISPNSFVGLNGCSLRNEENMQCCKDVPLERLLLETDAPWCDIRRTHESYKYLNNYEIPFKSVKKDKLSKLENIEDTMVKGRNEPCTMEQVARVVASAKGLDLSLVVDRVWENSINVYGNTTGNK</sequence>
<dbReference type="GO" id="GO:0004519">
    <property type="term" value="F:endonuclease activity"/>
    <property type="evidence" value="ECO:0007669"/>
    <property type="project" value="EnsemblFungi"/>
</dbReference>
<dbReference type="PANTHER" id="PTHR10060">
    <property type="entry name" value="TATD FAMILY DEOXYRIBONUCLEASE"/>
    <property type="match status" value="1"/>
</dbReference>
<evidence type="ECO:0000256" key="3">
    <source>
        <dbReference type="ARBA" id="ARBA00022723"/>
    </source>
</evidence>
<dbReference type="OrthoDB" id="6079689at2759"/>
<proteinExistence type="inferred from homology"/>
<dbReference type="InterPro" id="IPR001130">
    <property type="entry name" value="TatD-like"/>
</dbReference>
<comment type="similarity">
    <text evidence="1">Belongs to the metallo-dependent hydrolases superfamily. TatD-type hydrolase family.</text>
</comment>
<dbReference type="GO" id="GO:0046872">
    <property type="term" value="F:metal ion binding"/>
    <property type="evidence" value="ECO:0007669"/>
    <property type="project" value="UniProtKB-KW"/>
</dbReference>
<dbReference type="GO" id="GO:0005829">
    <property type="term" value="C:cytosol"/>
    <property type="evidence" value="ECO:0007669"/>
    <property type="project" value="TreeGrafter"/>
</dbReference>
<keyword evidence="3" id="KW-0479">Metal-binding</keyword>
<protein>
    <submittedName>
        <fullName evidence="5">Uncharacterized protein</fullName>
    </submittedName>
</protein>
<dbReference type="GO" id="GO:0006309">
    <property type="term" value="P:apoptotic DNA fragmentation"/>
    <property type="evidence" value="ECO:0007669"/>
    <property type="project" value="EnsemblFungi"/>
</dbReference>
<evidence type="ECO:0000256" key="1">
    <source>
        <dbReference type="ARBA" id="ARBA00009275"/>
    </source>
</evidence>